<protein>
    <submittedName>
        <fullName evidence="1">Uncharacterized protein</fullName>
    </submittedName>
</protein>
<dbReference type="EMBL" id="KI301253">
    <property type="protein sequence ID" value="ERZ95435.1"/>
    <property type="molecule type" value="Genomic_DNA"/>
</dbReference>
<organism evidence="1">
    <name type="scientific">Rhizophagus irregularis (strain DAOM 181602 / DAOM 197198 / MUCL 43194)</name>
    <name type="common">Arbuscular mycorrhizal fungus</name>
    <name type="synonym">Glomus intraradices</name>
    <dbReference type="NCBI Taxonomy" id="747089"/>
    <lineage>
        <taxon>Eukaryota</taxon>
        <taxon>Fungi</taxon>
        <taxon>Fungi incertae sedis</taxon>
        <taxon>Mucoromycota</taxon>
        <taxon>Glomeromycotina</taxon>
        <taxon>Glomeromycetes</taxon>
        <taxon>Glomerales</taxon>
        <taxon>Glomeraceae</taxon>
        <taxon>Rhizophagus</taxon>
    </lineage>
</organism>
<gene>
    <name evidence="1" type="ORF">GLOINDRAFT_90051</name>
</gene>
<dbReference type="HOGENOM" id="CLU_054617_0_0_1"/>
<dbReference type="VEuPathDB" id="FungiDB:RhiirFUN_019024"/>
<reference evidence="1" key="1">
    <citation type="submission" date="2013-07" db="EMBL/GenBank/DDBJ databases">
        <title>The genome of an arbuscular mycorrhizal fungus provides insights into the evolution of the oldest plant symbiosis.</title>
        <authorList>
            <consortium name="DOE Joint Genome Institute"/>
            <person name="Tisserant E."/>
            <person name="Malbreil M."/>
            <person name="Kuo A."/>
            <person name="Kohler A."/>
            <person name="Symeonidi A."/>
            <person name="Balestrini R."/>
            <person name="Charron P."/>
            <person name="Duensing N."/>
            <person name="Frei-dit-Frey N."/>
            <person name="Gianinazzi-Pearson V."/>
            <person name="Gilbert B."/>
            <person name="Handa Y."/>
            <person name="Hijri M."/>
            <person name="Kaul R."/>
            <person name="Kawaguchi M."/>
            <person name="Krajinski F."/>
            <person name="Lammers P."/>
            <person name="Lapierre D."/>
            <person name="Masclaux F.G."/>
            <person name="Murat C."/>
            <person name="Morin E."/>
            <person name="Ndikumana S."/>
            <person name="Pagni M."/>
            <person name="Petitpierre D."/>
            <person name="Requena N."/>
            <person name="Rosikiewicz P."/>
            <person name="Riley R."/>
            <person name="Saito K."/>
            <person name="San Clemente H."/>
            <person name="Shapiro H."/>
            <person name="van Tuinen D."/>
            <person name="Becard G."/>
            <person name="Bonfante P."/>
            <person name="Paszkowski U."/>
            <person name="Shachar-Hill Y."/>
            <person name="Young J.P."/>
            <person name="Sanders I.R."/>
            <person name="Henrissat B."/>
            <person name="Rensing S.A."/>
            <person name="Grigoriev I.V."/>
            <person name="Corradi N."/>
            <person name="Roux C."/>
            <person name="Martin F."/>
        </authorList>
    </citation>
    <scope>NUCLEOTIDE SEQUENCE</scope>
    <source>
        <strain evidence="1">DAOM 197198</strain>
    </source>
</reference>
<sequence>MVERVDLRICRTVQNETNNHPLRKEERKVKKSNFTQISSDMAYHHIRYLGSTLDLCLPSFKKDYARDANKLCDNEFKTVSGKFDNNSTVSEITTSNCECNVLKRDFKAKRNGDKIHDGCVSSLSITGTEGLTSIKSKEDVTMDIKLSNCSNCREIESLEAQFGKLFRVGSLCGYDWTGEILSQPCRLVHAHSRTTQESTSAIECQGTVRHLRVCDRTNCFSSGSNNSPNSLILVDTFEKSGRSQIATFISCKLLYYFF</sequence>
<proteinExistence type="predicted"/>
<name>U9SWA6_RHIID</name>
<accession>U9SWA6</accession>
<dbReference type="AlphaFoldDB" id="U9SWA6"/>
<evidence type="ECO:0000313" key="1">
    <source>
        <dbReference type="EMBL" id="ERZ95435.1"/>
    </source>
</evidence>